<dbReference type="EMBL" id="HADX01012830">
    <property type="protein sequence ID" value="SBP35062.1"/>
    <property type="molecule type" value="Transcribed_RNA"/>
</dbReference>
<feature type="region of interest" description="Disordered" evidence="1">
    <location>
        <begin position="457"/>
        <end position="579"/>
    </location>
</feature>
<feature type="compositionally biased region" description="Low complexity" evidence="1">
    <location>
        <begin position="457"/>
        <end position="528"/>
    </location>
</feature>
<gene>
    <name evidence="2" type="primary">KIAA1549LA</name>
</gene>
<feature type="compositionally biased region" description="Polar residues" evidence="1">
    <location>
        <begin position="568"/>
        <end position="579"/>
    </location>
</feature>
<feature type="region of interest" description="Disordered" evidence="1">
    <location>
        <begin position="188"/>
        <end position="211"/>
    </location>
</feature>
<reference evidence="2" key="2">
    <citation type="submission" date="2016-06" db="EMBL/GenBank/DDBJ databases">
        <title>The genome of a short-lived fish provides insights into sex chromosome evolution and the genetic control of aging.</title>
        <authorList>
            <person name="Reichwald K."/>
            <person name="Felder M."/>
            <person name="Petzold A."/>
            <person name="Koch P."/>
            <person name="Groth M."/>
            <person name="Platzer M."/>
        </authorList>
    </citation>
    <scope>NUCLEOTIDE SEQUENCE</scope>
    <source>
        <tissue evidence="2">Brain</tissue>
    </source>
</reference>
<sequence>MAPKHALLSSSGPGAWRGTGKTQDSCFRVACILNAGFVAVCSPRNGSRSRVLNGMLSRVFVTISAVLILMMQSCEAADAAEADHYLSVQQADSPLDPTLPPSLIATPWLRDRAPVKDKDAPVVGPEADLGPWPEGKVFAEARTAVWTGSEAGVRAPAGGKVFAGAGIMTETRAWAEAGWRPVEAERDVLPSIPGDPAPMLGRETGEDVQREDTAFSSVLSLLTETSVLQTPIVRKPIGLLSKAAWTKTLSPSSSKASSSTAKASSSPSSSSSAAPSSKIDNQTAATTNTSVVPGNNSSSSNNSFEESVSSLPAWDLPTVPESLLSTVGDHDITLPANITSPFSTHQWNTTMPIHPRTSSQNTTTAATTIKTSPSPTATTSTPSFPTTVKTPPETTTVWQNTSKDAITSDSLKLTTVTTTTPSTTTLTVMSAEVTTQVPTNESVVTPPGNATTTTIAQETTRLNETTTTPLPTTTTTPTTTVPPTTTTTTTTTPAPTTTTTASTTTTTTPTTTTTTTTRLHTHSTTSIRPTPPPPPRTHTRSTATMPSIPTTPSTAPTTTASRRARRTAGQNTNTVVSAP</sequence>
<proteinExistence type="predicted"/>
<evidence type="ECO:0000313" key="2">
    <source>
        <dbReference type="EMBL" id="SBP35062.1"/>
    </source>
</evidence>
<accession>A0A1A7YWT8</accession>
<name>A0A1A7YWT8_9TELE</name>
<feature type="compositionally biased region" description="Low complexity" evidence="1">
    <location>
        <begin position="357"/>
        <end position="396"/>
    </location>
</feature>
<feature type="compositionally biased region" description="Low complexity" evidence="1">
    <location>
        <begin position="540"/>
        <end position="561"/>
    </location>
</feature>
<feature type="region of interest" description="Disordered" evidence="1">
    <location>
        <begin position="250"/>
        <end position="305"/>
    </location>
</feature>
<dbReference type="AlphaFoldDB" id="A0A1A7YWT8"/>
<protein>
    <submittedName>
        <fullName evidence="2">KIAA1549-like a</fullName>
    </submittedName>
</protein>
<reference evidence="2" key="1">
    <citation type="submission" date="2016-05" db="EMBL/GenBank/DDBJ databases">
        <authorList>
            <person name="Lavstsen T."/>
            <person name="Jespersen J.S."/>
        </authorList>
    </citation>
    <scope>NUCLEOTIDE SEQUENCE</scope>
    <source>
        <tissue evidence="2">Brain</tissue>
    </source>
</reference>
<feature type="compositionally biased region" description="Low complexity" evidence="1">
    <location>
        <begin position="250"/>
        <end position="278"/>
    </location>
</feature>
<organism evidence="2">
    <name type="scientific">Iconisemion striatum</name>
    <dbReference type="NCBI Taxonomy" id="60296"/>
    <lineage>
        <taxon>Eukaryota</taxon>
        <taxon>Metazoa</taxon>
        <taxon>Chordata</taxon>
        <taxon>Craniata</taxon>
        <taxon>Vertebrata</taxon>
        <taxon>Euteleostomi</taxon>
        <taxon>Actinopterygii</taxon>
        <taxon>Neopterygii</taxon>
        <taxon>Teleostei</taxon>
        <taxon>Neoteleostei</taxon>
        <taxon>Acanthomorphata</taxon>
        <taxon>Ovalentaria</taxon>
        <taxon>Atherinomorphae</taxon>
        <taxon>Cyprinodontiformes</taxon>
        <taxon>Nothobranchiidae</taxon>
        <taxon>Iconisemion</taxon>
    </lineage>
</organism>
<feature type="compositionally biased region" description="Low complexity" evidence="1">
    <location>
        <begin position="286"/>
        <end position="305"/>
    </location>
</feature>
<feature type="region of interest" description="Disordered" evidence="1">
    <location>
        <begin position="352"/>
        <end position="396"/>
    </location>
</feature>
<evidence type="ECO:0000256" key="1">
    <source>
        <dbReference type="SAM" id="MobiDB-lite"/>
    </source>
</evidence>